<dbReference type="Gene3D" id="3.30.1330.60">
    <property type="entry name" value="OmpA-like domain"/>
    <property type="match status" value="1"/>
</dbReference>
<dbReference type="InterPro" id="IPR006690">
    <property type="entry name" value="OMPA-like_CS"/>
</dbReference>
<evidence type="ECO:0000313" key="8">
    <source>
        <dbReference type="Proteomes" id="UP001139031"/>
    </source>
</evidence>
<dbReference type="EMBL" id="JAIRAU010000023">
    <property type="protein sequence ID" value="MBZ5710963.1"/>
    <property type="molecule type" value="Genomic_DNA"/>
</dbReference>
<feature type="domain" description="OmpA-like" evidence="6">
    <location>
        <begin position="174"/>
        <end position="292"/>
    </location>
</feature>
<dbReference type="RefSeq" id="WP_224192732.1">
    <property type="nucleotide sequence ID" value="NZ_JAIRAU010000023.1"/>
</dbReference>
<accession>A0ABS7TRV5</accession>
<organism evidence="7 8">
    <name type="scientific">Nannocystis pusilla</name>
    <dbReference type="NCBI Taxonomy" id="889268"/>
    <lineage>
        <taxon>Bacteria</taxon>
        <taxon>Pseudomonadati</taxon>
        <taxon>Myxococcota</taxon>
        <taxon>Polyangia</taxon>
        <taxon>Nannocystales</taxon>
        <taxon>Nannocystaceae</taxon>
        <taxon>Nannocystis</taxon>
    </lineage>
</organism>
<evidence type="ECO:0000256" key="1">
    <source>
        <dbReference type="ARBA" id="ARBA00004442"/>
    </source>
</evidence>
<dbReference type="PRINTS" id="PR01021">
    <property type="entry name" value="OMPADOMAIN"/>
</dbReference>
<keyword evidence="8" id="KW-1185">Reference proteome</keyword>
<dbReference type="PANTHER" id="PTHR30329">
    <property type="entry name" value="STATOR ELEMENT OF FLAGELLAR MOTOR COMPLEX"/>
    <property type="match status" value="1"/>
</dbReference>
<name>A0ABS7TRV5_9BACT</name>
<dbReference type="Pfam" id="PF14346">
    <property type="entry name" value="DUF4398"/>
    <property type="match status" value="1"/>
</dbReference>
<dbReference type="SUPFAM" id="SSF103088">
    <property type="entry name" value="OmpA-like"/>
    <property type="match status" value="1"/>
</dbReference>
<evidence type="ECO:0000256" key="4">
    <source>
        <dbReference type="PROSITE-ProRule" id="PRU00473"/>
    </source>
</evidence>
<dbReference type="InterPro" id="IPR025511">
    <property type="entry name" value="DUF4398"/>
</dbReference>
<reference evidence="7" key="1">
    <citation type="submission" date="2021-08" db="EMBL/GenBank/DDBJ databases">
        <authorList>
            <person name="Stevens D.C."/>
        </authorList>
    </citation>
    <scope>NUCLEOTIDE SEQUENCE</scope>
    <source>
        <strain evidence="7">DSM 53165</strain>
    </source>
</reference>
<dbReference type="Pfam" id="PF00691">
    <property type="entry name" value="OmpA"/>
    <property type="match status" value="1"/>
</dbReference>
<evidence type="ECO:0000256" key="3">
    <source>
        <dbReference type="ARBA" id="ARBA00023237"/>
    </source>
</evidence>
<protein>
    <submittedName>
        <fullName evidence="7">OmpA family protein</fullName>
    </submittedName>
</protein>
<dbReference type="InterPro" id="IPR036737">
    <property type="entry name" value="OmpA-like_sf"/>
</dbReference>
<keyword evidence="2 4" id="KW-0472">Membrane</keyword>
<keyword evidence="3" id="KW-0998">Cell outer membrane</keyword>
<dbReference type="InterPro" id="IPR006665">
    <property type="entry name" value="OmpA-like"/>
</dbReference>
<feature type="region of interest" description="Disordered" evidence="5">
    <location>
        <begin position="126"/>
        <end position="151"/>
    </location>
</feature>
<evidence type="ECO:0000259" key="6">
    <source>
        <dbReference type="PROSITE" id="PS51123"/>
    </source>
</evidence>
<evidence type="ECO:0000313" key="7">
    <source>
        <dbReference type="EMBL" id="MBZ5710963.1"/>
    </source>
</evidence>
<gene>
    <name evidence="7" type="ORF">K7C98_17090</name>
</gene>
<evidence type="ECO:0000256" key="5">
    <source>
        <dbReference type="SAM" id="MobiDB-lite"/>
    </source>
</evidence>
<dbReference type="PROSITE" id="PS51257">
    <property type="entry name" value="PROKAR_LIPOPROTEIN"/>
    <property type="match status" value="1"/>
</dbReference>
<proteinExistence type="predicted"/>
<dbReference type="InterPro" id="IPR050330">
    <property type="entry name" value="Bact_OuterMem_StrucFunc"/>
</dbReference>
<dbReference type="InterPro" id="IPR006664">
    <property type="entry name" value="OMP_bac"/>
</dbReference>
<comment type="subcellular location">
    <subcellularLocation>
        <location evidence="1">Cell outer membrane</location>
    </subcellularLocation>
</comment>
<dbReference type="PROSITE" id="PS01068">
    <property type="entry name" value="OMPA_1"/>
    <property type="match status" value="1"/>
</dbReference>
<dbReference type="PANTHER" id="PTHR30329:SF21">
    <property type="entry name" value="LIPOPROTEIN YIAD-RELATED"/>
    <property type="match status" value="1"/>
</dbReference>
<dbReference type="PROSITE" id="PS51123">
    <property type="entry name" value="OMPA_2"/>
    <property type="match status" value="1"/>
</dbReference>
<dbReference type="CDD" id="cd07185">
    <property type="entry name" value="OmpA_C-like"/>
    <property type="match status" value="1"/>
</dbReference>
<dbReference type="Proteomes" id="UP001139031">
    <property type="component" value="Unassembled WGS sequence"/>
</dbReference>
<feature type="region of interest" description="Disordered" evidence="5">
    <location>
        <begin position="260"/>
        <end position="282"/>
    </location>
</feature>
<sequence>MNTPRIIVASIVSSLTIACAHAPPSELVDARAAYERAAGGPAATYAPADLHVAKESLTVAEQRFKDDGDGELTRDQAYIAQRKAEYSEVLARIAMLTKGIAEAAEQEASLKERNAARTKEELARTKAALADSKTTAANTAAELEAERKRREEAEKRAAQANADLARIAAIKQEERGTVITLSGAVLFSSNKYELLPAAQAKLNQVAEALLMNDPESTFVVEGHTDSQGKAALNQTLSENRAKAVRDYLVSHGVAADRITAKGHGSSRPVADNTSAEGRADNRRVEIIISPKKS</sequence>
<dbReference type="PRINTS" id="PR01023">
    <property type="entry name" value="NAFLGMOTY"/>
</dbReference>
<comment type="caution">
    <text evidence="7">The sequence shown here is derived from an EMBL/GenBank/DDBJ whole genome shotgun (WGS) entry which is preliminary data.</text>
</comment>
<evidence type="ECO:0000256" key="2">
    <source>
        <dbReference type="ARBA" id="ARBA00023136"/>
    </source>
</evidence>